<dbReference type="EMBL" id="MUJZ01028511">
    <property type="protein sequence ID" value="OTF78305.1"/>
    <property type="molecule type" value="Genomic_DNA"/>
</dbReference>
<dbReference type="OrthoDB" id="2215036at2759"/>
<organism evidence="2 3">
    <name type="scientific">Euroglyphus maynei</name>
    <name type="common">Mayne's house dust mite</name>
    <dbReference type="NCBI Taxonomy" id="6958"/>
    <lineage>
        <taxon>Eukaryota</taxon>
        <taxon>Metazoa</taxon>
        <taxon>Ecdysozoa</taxon>
        <taxon>Arthropoda</taxon>
        <taxon>Chelicerata</taxon>
        <taxon>Arachnida</taxon>
        <taxon>Acari</taxon>
        <taxon>Acariformes</taxon>
        <taxon>Sarcoptiformes</taxon>
        <taxon>Astigmata</taxon>
        <taxon>Psoroptidia</taxon>
        <taxon>Analgoidea</taxon>
        <taxon>Pyroglyphidae</taxon>
        <taxon>Pyroglyphinae</taxon>
        <taxon>Euroglyphus</taxon>
    </lineage>
</organism>
<feature type="region of interest" description="Disordered" evidence="1">
    <location>
        <begin position="1"/>
        <end position="24"/>
    </location>
</feature>
<evidence type="ECO:0000256" key="1">
    <source>
        <dbReference type="SAM" id="MobiDB-lite"/>
    </source>
</evidence>
<protein>
    <submittedName>
        <fullName evidence="2">Uncharacterized protein</fullName>
    </submittedName>
</protein>
<keyword evidence="3" id="KW-1185">Reference proteome</keyword>
<dbReference type="AlphaFoldDB" id="A0A1Y3BGM6"/>
<evidence type="ECO:0000313" key="3">
    <source>
        <dbReference type="Proteomes" id="UP000194236"/>
    </source>
</evidence>
<comment type="caution">
    <text evidence="2">The sequence shown here is derived from an EMBL/GenBank/DDBJ whole genome shotgun (WGS) entry which is preliminary data.</text>
</comment>
<evidence type="ECO:0000313" key="2">
    <source>
        <dbReference type="EMBL" id="OTF78305.1"/>
    </source>
</evidence>
<name>A0A1Y3BGM6_EURMA</name>
<reference evidence="2 3" key="1">
    <citation type="submission" date="2017-03" db="EMBL/GenBank/DDBJ databases">
        <title>Genome Survey of Euroglyphus maynei.</title>
        <authorList>
            <person name="Arlian L.G."/>
            <person name="Morgan M.S."/>
            <person name="Rider S.D."/>
        </authorList>
    </citation>
    <scope>NUCLEOTIDE SEQUENCE [LARGE SCALE GENOMIC DNA]</scope>
    <source>
        <strain evidence="2">Arlian Lab</strain>
        <tissue evidence="2">Whole body</tissue>
    </source>
</reference>
<sequence>MDEEMSNVDQQQAKDDELDINENDNMRESIINDDKYNEEGLLSKFMMTRNPKALVMAVTGCLLWPNSNMKLHICNVNQKLIQCLISRQMINSIQAFFDLATRILQSIRLTNQCDTDTLNRLVNLLFIIYENVVIKNNITEMVNVKLSQICSNDLNGWNRFSDCFCQKKNANQMKNAQRMLRNLVECLSMDELSSLHSVKQSNILCLGMVKTDKDNDDVDLDTGFLSWL</sequence>
<gene>
    <name evidence="2" type="ORF">BLA29_000625</name>
</gene>
<dbReference type="Proteomes" id="UP000194236">
    <property type="component" value="Unassembled WGS sequence"/>
</dbReference>
<accession>A0A1Y3BGM6</accession>
<proteinExistence type="predicted"/>